<evidence type="ECO:0000256" key="3">
    <source>
        <dbReference type="ARBA" id="ARBA00022692"/>
    </source>
</evidence>
<evidence type="ECO:0000256" key="2">
    <source>
        <dbReference type="ARBA" id="ARBA00022475"/>
    </source>
</evidence>
<feature type="transmembrane region" description="Helical" evidence="6">
    <location>
        <begin position="23"/>
        <end position="44"/>
    </location>
</feature>
<feature type="transmembrane region" description="Helical" evidence="6">
    <location>
        <begin position="356"/>
        <end position="378"/>
    </location>
</feature>
<dbReference type="PANTHER" id="PTHR43738:SF3">
    <property type="entry name" value="ABC TRANSPORTER PERMEASE"/>
    <property type="match status" value="1"/>
</dbReference>
<dbReference type="AlphaFoldDB" id="A0A0A1FAW3"/>
<evidence type="ECO:0000259" key="7">
    <source>
        <dbReference type="Pfam" id="PF02687"/>
    </source>
</evidence>
<keyword evidence="3 6" id="KW-0812">Transmembrane</keyword>
<feature type="transmembrane region" description="Helical" evidence="6">
    <location>
        <begin position="308"/>
        <end position="335"/>
    </location>
</feature>
<evidence type="ECO:0000313" key="10">
    <source>
        <dbReference type="Proteomes" id="UP000030302"/>
    </source>
</evidence>
<dbReference type="EMBL" id="CP009962">
    <property type="protein sequence ID" value="AIY41666.1"/>
    <property type="molecule type" value="Genomic_DNA"/>
</dbReference>
<dbReference type="InterPro" id="IPR025857">
    <property type="entry name" value="MacB_PCD"/>
</dbReference>
<keyword evidence="4 6" id="KW-1133">Transmembrane helix</keyword>
<comment type="subcellular location">
    <subcellularLocation>
        <location evidence="1">Cell membrane</location>
        <topology evidence="1">Multi-pass membrane protein</topology>
    </subcellularLocation>
</comment>
<gene>
    <name evidence="9" type="ORF">LT85_2508</name>
</gene>
<dbReference type="Pfam" id="PF02687">
    <property type="entry name" value="FtsX"/>
    <property type="match status" value="1"/>
</dbReference>
<feature type="domain" description="MacB-like periplasmic core" evidence="8">
    <location>
        <begin position="27"/>
        <end position="235"/>
    </location>
</feature>
<dbReference type="Proteomes" id="UP000030302">
    <property type="component" value="Chromosome"/>
</dbReference>
<dbReference type="PANTHER" id="PTHR43738">
    <property type="entry name" value="ABC TRANSPORTER, MEMBRANE PROTEIN"/>
    <property type="match status" value="1"/>
</dbReference>
<keyword evidence="10" id="KW-1185">Reference proteome</keyword>
<dbReference type="HOGENOM" id="CLU_000604_8_8_4"/>
<dbReference type="STRING" id="279058.LT85_2508"/>
<dbReference type="RefSeq" id="WP_038489174.1">
    <property type="nucleotide sequence ID" value="NZ_CP009962.1"/>
</dbReference>
<dbReference type="Pfam" id="PF12704">
    <property type="entry name" value="MacB_PCD"/>
    <property type="match status" value="1"/>
</dbReference>
<dbReference type="InterPro" id="IPR051125">
    <property type="entry name" value="ABC-4/HrtB_transporter"/>
</dbReference>
<evidence type="ECO:0000256" key="4">
    <source>
        <dbReference type="ARBA" id="ARBA00022989"/>
    </source>
</evidence>
<reference evidence="10" key="1">
    <citation type="journal article" date="2014" name="Soil Biol. Biochem.">
        <title>Structure and function of bacterial communities in ageing soils: Insights from the Mendocino ecological staircase.</title>
        <authorList>
            <person name="Uroz S."/>
            <person name="Tech J.J."/>
            <person name="Sawaya N.A."/>
            <person name="Frey-Klett P."/>
            <person name="Leveau J.H.J."/>
        </authorList>
    </citation>
    <scope>NUCLEOTIDE SEQUENCE [LARGE SCALE GENOMIC DNA]</scope>
    <source>
        <strain evidence="10">Cal35</strain>
    </source>
</reference>
<organism evidence="9 10">
    <name type="scientific">Collimonas arenae</name>
    <dbReference type="NCBI Taxonomy" id="279058"/>
    <lineage>
        <taxon>Bacteria</taxon>
        <taxon>Pseudomonadati</taxon>
        <taxon>Pseudomonadota</taxon>
        <taxon>Betaproteobacteria</taxon>
        <taxon>Burkholderiales</taxon>
        <taxon>Oxalobacteraceae</taxon>
        <taxon>Collimonas</taxon>
    </lineage>
</organism>
<feature type="domain" description="ABC3 transporter permease C-terminal" evidence="7">
    <location>
        <begin position="267"/>
        <end position="387"/>
    </location>
</feature>
<evidence type="ECO:0000256" key="5">
    <source>
        <dbReference type="ARBA" id="ARBA00023136"/>
    </source>
</evidence>
<dbReference type="InterPro" id="IPR003838">
    <property type="entry name" value="ABC3_permease_C"/>
</dbReference>
<accession>A0A0A1FAW3</accession>
<evidence type="ECO:0000259" key="8">
    <source>
        <dbReference type="Pfam" id="PF12704"/>
    </source>
</evidence>
<evidence type="ECO:0000313" key="9">
    <source>
        <dbReference type="EMBL" id="AIY41666.1"/>
    </source>
</evidence>
<sequence length="395" mass="41373">MLAWLSQIVQVSWMNLKNVPQRLGPSLVIVVGIAGVVGVLTAILSMGAGFRATLGKAGYEDRAIVMRSGATSELSSGLSREQADVIGGAPGVRRGPDGKPIVAAELLVIADLPKASTGTLANAAVRGVQPGAFLLRPEVKIVQGRLFTFGTREVIVGKQAAAQFKGLKLGSRLAFRDADWTVVGIFEAGGSVNESELWADAAVVQSAYRRDGYQSVSVALENNAALTPFKDALTADPRLQVKVSTMKQYFASQSEAMSKLISILGYTVGLIMAIGAVFGALNTMYAAISTRSREIATLRAIGFGAMPVMISVLLEAIFLAFIGGAIGAALAYLIFNGYTAATLGANFSQVAFDFRVTPALMGQGMLLALAIGLIGGFMPAWRATRLPVATALRAE</sequence>
<keyword evidence="5 6" id="KW-0472">Membrane</keyword>
<evidence type="ECO:0000256" key="1">
    <source>
        <dbReference type="ARBA" id="ARBA00004651"/>
    </source>
</evidence>
<feature type="transmembrane region" description="Helical" evidence="6">
    <location>
        <begin position="263"/>
        <end position="288"/>
    </location>
</feature>
<dbReference type="OrthoDB" id="241967at2"/>
<name>A0A0A1FAW3_9BURK</name>
<keyword evidence="2" id="KW-1003">Cell membrane</keyword>
<evidence type="ECO:0000256" key="6">
    <source>
        <dbReference type="SAM" id="Phobius"/>
    </source>
</evidence>
<dbReference type="GO" id="GO:0005886">
    <property type="term" value="C:plasma membrane"/>
    <property type="evidence" value="ECO:0007669"/>
    <property type="project" value="UniProtKB-SubCell"/>
</dbReference>
<dbReference type="KEGG" id="care:LT85_2508"/>
<proteinExistence type="predicted"/>
<protein>
    <submittedName>
        <fullName evidence="9">ABC-type antimicrobial peptide transport system</fullName>
    </submittedName>
</protein>